<dbReference type="NCBIfam" id="TIGR00006">
    <property type="entry name" value="16S rRNA (cytosine(1402)-N(4))-methyltransferase RsmH"/>
    <property type="match status" value="1"/>
</dbReference>
<gene>
    <name evidence="6" type="primary">rsmH</name>
    <name evidence="7" type="ORF">A3B04_03255</name>
</gene>
<dbReference type="GO" id="GO:0070475">
    <property type="term" value="P:rRNA base methylation"/>
    <property type="evidence" value="ECO:0007669"/>
    <property type="project" value="UniProtKB-UniRule"/>
</dbReference>
<dbReference type="AlphaFoldDB" id="A0A1G2FV42"/>
<sequence length="300" mass="33604">MIFVHISVLTKEVIECLNPQPGENFIDGTGGAAGHTLAILEKSAPGGKVLFFDWDSEAIAQAKEIIAGKNDKLSERVIFINDSYANIAEAVKKEKIAPVHGILLDLGMSSDQLEASGRGFSFLRDEPLDMRYSENQELTAREILNQWDKLSIQEVLQNYGEEPFARKISEEIIKNRQIQPILNTSELVGVVAKAIPRKFQYGRIHFATRIWQALRIAVNDELGNLERFLLQAVDILESDGRLAIISFHSLEDRIVKNFFRDLAKAGRAKLLTKKPITAGGEELDQNPRSRSAKLRAIKKI</sequence>
<evidence type="ECO:0000256" key="1">
    <source>
        <dbReference type="ARBA" id="ARBA00010396"/>
    </source>
</evidence>
<dbReference type="InterPro" id="IPR002903">
    <property type="entry name" value="RsmH"/>
</dbReference>
<dbReference type="Gene3D" id="3.40.50.150">
    <property type="entry name" value="Vaccinia Virus protein VP39"/>
    <property type="match status" value="1"/>
</dbReference>
<organism evidence="7 8">
    <name type="scientific">Candidatus Portnoybacteria bacterium RIFCSPLOWO2_02_FULL_39_11</name>
    <dbReference type="NCBI Taxonomy" id="1802001"/>
    <lineage>
        <taxon>Bacteria</taxon>
        <taxon>Candidatus Portnoyibacteriota</taxon>
    </lineage>
</organism>
<name>A0A1G2FV42_9BACT</name>
<dbReference type="GO" id="GO:0005737">
    <property type="term" value="C:cytoplasm"/>
    <property type="evidence" value="ECO:0007669"/>
    <property type="project" value="UniProtKB-SubCell"/>
</dbReference>
<accession>A0A1G2FV42</accession>
<comment type="subcellular location">
    <subcellularLocation>
        <location evidence="6">Cytoplasm</location>
    </subcellularLocation>
</comment>
<keyword evidence="6" id="KW-0963">Cytoplasm</keyword>
<dbReference type="GO" id="GO:0071424">
    <property type="term" value="F:rRNA (cytosine-N4-)-methyltransferase activity"/>
    <property type="evidence" value="ECO:0007669"/>
    <property type="project" value="UniProtKB-UniRule"/>
</dbReference>
<keyword evidence="5 6" id="KW-0949">S-adenosyl-L-methionine</keyword>
<evidence type="ECO:0000313" key="7">
    <source>
        <dbReference type="EMBL" id="OGZ41470.1"/>
    </source>
</evidence>
<proteinExistence type="inferred from homology"/>
<feature type="binding site" evidence="6">
    <location>
        <begin position="33"/>
        <end position="35"/>
    </location>
    <ligand>
        <name>S-adenosyl-L-methionine</name>
        <dbReference type="ChEBI" id="CHEBI:59789"/>
    </ligand>
</feature>
<dbReference type="InterPro" id="IPR029063">
    <property type="entry name" value="SAM-dependent_MTases_sf"/>
</dbReference>
<dbReference type="SUPFAM" id="SSF81799">
    <property type="entry name" value="Putative methyltransferase TM0872, insert domain"/>
    <property type="match status" value="1"/>
</dbReference>
<keyword evidence="4 6" id="KW-0808">Transferase</keyword>
<evidence type="ECO:0000256" key="4">
    <source>
        <dbReference type="ARBA" id="ARBA00022679"/>
    </source>
</evidence>
<evidence type="ECO:0000256" key="2">
    <source>
        <dbReference type="ARBA" id="ARBA00022552"/>
    </source>
</evidence>
<dbReference type="EC" id="2.1.1.199" evidence="6"/>
<protein>
    <recommendedName>
        <fullName evidence="6">Ribosomal RNA small subunit methyltransferase H</fullName>
        <ecNumber evidence="6">2.1.1.199</ecNumber>
    </recommendedName>
    <alternativeName>
        <fullName evidence="6">16S rRNA m(4)C1402 methyltransferase</fullName>
    </alternativeName>
    <alternativeName>
        <fullName evidence="6">rRNA (cytosine-N(4)-)-methyltransferase RsmH</fullName>
    </alternativeName>
</protein>
<evidence type="ECO:0000313" key="8">
    <source>
        <dbReference type="Proteomes" id="UP000177126"/>
    </source>
</evidence>
<keyword evidence="3 6" id="KW-0489">Methyltransferase</keyword>
<comment type="caution">
    <text evidence="7">The sequence shown here is derived from an EMBL/GenBank/DDBJ whole genome shotgun (WGS) entry which is preliminary data.</text>
</comment>
<feature type="binding site" evidence="6">
    <location>
        <position position="112"/>
    </location>
    <ligand>
        <name>S-adenosyl-L-methionine</name>
        <dbReference type="ChEBI" id="CHEBI:59789"/>
    </ligand>
</feature>
<evidence type="ECO:0000256" key="5">
    <source>
        <dbReference type="ARBA" id="ARBA00022691"/>
    </source>
</evidence>
<feature type="binding site" evidence="6">
    <location>
        <position position="53"/>
    </location>
    <ligand>
        <name>S-adenosyl-L-methionine</name>
        <dbReference type="ChEBI" id="CHEBI:59789"/>
    </ligand>
</feature>
<evidence type="ECO:0000256" key="6">
    <source>
        <dbReference type="HAMAP-Rule" id="MF_01007"/>
    </source>
</evidence>
<dbReference type="PANTHER" id="PTHR11265:SF0">
    <property type="entry name" value="12S RRNA N4-METHYLCYTIDINE METHYLTRANSFERASE"/>
    <property type="match status" value="1"/>
</dbReference>
<dbReference type="PIRSF" id="PIRSF004486">
    <property type="entry name" value="MraW"/>
    <property type="match status" value="1"/>
</dbReference>
<dbReference type="Proteomes" id="UP000177126">
    <property type="component" value="Unassembled WGS sequence"/>
</dbReference>
<dbReference type="Pfam" id="PF01795">
    <property type="entry name" value="Methyltransf_5"/>
    <property type="match status" value="1"/>
</dbReference>
<dbReference type="SUPFAM" id="SSF53335">
    <property type="entry name" value="S-adenosyl-L-methionine-dependent methyltransferases"/>
    <property type="match status" value="1"/>
</dbReference>
<feature type="binding site" evidence="6">
    <location>
        <position position="105"/>
    </location>
    <ligand>
        <name>S-adenosyl-L-methionine</name>
        <dbReference type="ChEBI" id="CHEBI:59789"/>
    </ligand>
</feature>
<dbReference type="PANTHER" id="PTHR11265">
    <property type="entry name" value="S-ADENOSYL-METHYLTRANSFERASE MRAW"/>
    <property type="match status" value="1"/>
</dbReference>
<dbReference type="HAMAP" id="MF_01007">
    <property type="entry name" value="16SrRNA_methyltr_H"/>
    <property type="match status" value="1"/>
</dbReference>
<dbReference type="EMBL" id="MHNF01000012">
    <property type="protein sequence ID" value="OGZ41470.1"/>
    <property type="molecule type" value="Genomic_DNA"/>
</dbReference>
<feature type="binding site" evidence="6">
    <location>
        <position position="84"/>
    </location>
    <ligand>
        <name>S-adenosyl-L-methionine</name>
        <dbReference type="ChEBI" id="CHEBI:59789"/>
    </ligand>
</feature>
<comment type="function">
    <text evidence="6">Specifically methylates the N4 position of cytidine in position 1402 (C1402) of 16S rRNA.</text>
</comment>
<reference evidence="7 8" key="1">
    <citation type="journal article" date="2016" name="Nat. Commun.">
        <title>Thousands of microbial genomes shed light on interconnected biogeochemical processes in an aquifer system.</title>
        <authorList>
            <person name="Anantharaman K."/>
            <person name="Brown C.T."/>
            <person name="Hug L.A."/>
            <person name="Sharon I."/>
            <person name="Castelle C.J."/>
            <person name="Probst A.J."/>
            <person name="Thomas B.C."/>
            <person name="Singh A."/>
            <person name="Wilkins M.J."/>
            <person name="Karaoz U."/>
            <person name="Brodie E.L."/>
            <person name="Williams K.H."/>
            <person name="Hubbard S.S."/>
            <person name="Banfield J.F."/>
        </authorList>
    </citation>
    <scope>NUCLEOTIDE SEQUENCE [LARGE SCALE GENOMIC DNA]</scope>
</reference>
<dbReference type="Gene3D" id="1.10.150.170">
    <property type="entry name" value="Putative methyltransferase TM0872, insert domain"/>
    <property type="match status" value="1"/>
</dbReference>
<evidence type="ECO:0000256" key="3">
    <source>
        <dbReference type="ARBA" id="ARBA00022603"/>
    </source>
</evidence>
<keyword evidence="2 6" id="KW-0698">rRNA processing</keyword>
<comment type="similarity">
    <text evidence="1 6">Belongs to the methyltransferase superfamily. RsmH family.</text>
</comment>
<dbReference type="InterPro" id="IPR023397">
    <property type="entry name" value="SAM-dep_MeTrfase_MraW_recog"/>
</dbReference>
<comment type="catalytic activity">
    <reaction evidence="6">
        <text>cytidine(1402) in 16S rRNA + S-adenosyl-L-methionine = N(4)-methylcytidine(1402) in 16S rRNA + S-adenosyl-L-homocysteine + H(+)</text>
        <dbReference type="Rhea" id="RHEA:42928"/>
        <dbReference type="Rhea" id="RHEA-COMP:10286"/>
        <dbReference type="Rhea" id="RHEA-COMP:10287"/>
        <dbReference type="ChEBI" id="CHEBI:15378"/>
        <dbReference type="ChEBI" id="CHEBI:57856"/>
        <dbReference type="ChEBI" id="CHEBI:59789"/>
        <dbReference type="ChEBI" id="CHEBI:74506"/>
        <dbReference type="ChEBI" id="CHEBI:82748"/>
        <dbReference type="EC" id="2.1.1.199"/>
    </reaction>
</comment>